<dbReference type="EMBL" id="MLGG01000057">
    <property type="protein sequence ID" value="KAK1450280.1"/>
    <property type="molecule type" value="Genomic_DNA"/>
</dbReference>
<organism evidence="1 2">
    <name type="scientific">Colletotrichum melonis</name>
    <dbReference type="NCBI Taxonomy" id="1209925"/>
    <lineage>
        <taxon>Eukaryota</taxon>
        <taxon>Fungi</taxon>
        <taxon>Dikarya</taxon>
        <taxon>Ascomycota</taxon>
        <taxon>Pezizomycotina</taxon>
        <taxon>Sordariomycetes</taxon>
        <taxon>Hypocreomycetidae</taxon>
        <taxon>Glomerellales</taxon>
        <taxon>Glomerellaceae</taxon>
        <taxon>Colletotrichum</taxon>
        <taxon>Colletotrichum acutatum species complex</taxon>
    </lineage>
</organism>
<gene>
    <name evidence="1" type="ORF">CMEL01_07616</name>
</gene>
<dbReference type="Proteomes" id="UP001239795">
    <property type="component" value="Unassembled WGS sequence"/>
</dbReference>
<keyword evidence="2" id="KW-1185">Reference proteome</keyword>
<sequence length="93" mass="10272">MTRPLSTWRVAPLRVCASFNEIGLNSADLNKTCLTELGRQWASAERPCQACLFPWATSVCGRALERGGERSRGPRIFIPFCVLCISQRGTVAD</sequence>
<name>A0AAI9U4S5_9PEZI</name>
<reference evidence="1 2" key="1">
    <citation type="submission" date="2016-10" db="EMBL/GenBank/DDBJ databases">
        <title>The genome sequence of Colletotrichum fioriniae PJ7.</title>
        <authorList>
            <person name="Baroncelli R."/>
        </authorList>
    </citation>
    <scope>NUCLEOTIDE SEQUENCE [LARGE SCALE GENOMIC DNA]</scope>
    <source>
        <strain evidence="1">Col 31</strain>
    </source>
</reference>
<dbReference type="AlphaFoldDB" id="A0AAI9U4S5"/>
<comment type="caution">
    <text evidence="1">The sequence shown here is derived from an EMBL/GenBank/DDBJ whole genome shotgun (WGS) entry which is preliminary data.</text>
</comment>
<protein>
    <submittedName>
        <fullName evidence="1">Uncharacterized protein</fullName>
    </submittedName>
</protein>
<accession>A0AAI9U4S5</accession>
<evidence type="ECO:0000313" key="2">
    <source>
        <dbReference type="Proteomes" id="UP001239795"/>
    </source>
</evidence>
<proteinExistence type="predicted"/>
<evidence type="ECO:0000313" key="1">
    <source>
        <dbReference type="EMBL" id="KAK1450280.1"/>
    </source>
</evidence>